<sequence length="109" mass="11872">MSGGVHRHHRISTAHFALDTIEQPADPSFTVDGLNTLVVTCTSTSIIERSYGSISQRHGPGGLCLTVVVHDHKRLGRGLDPAALAEQLRRRHRPGIPRPGGRPSRRRTG</sequence>
<dbReference type="EMBL" id="BOOK01000066">
    <property type="protein sequence ID" value="GII05331.1"/>
    <property type="molecule type" value="Genomic_DNA"/>
</dbReference>
<dbReference type="RefSeq" id="WP_203879546.1">
    <property type="nucleotide sequence ID" value="NZ_BOOK01000066.1"/>
</dbReference>
<comment type="caution">
    <text evidence="2">The sequence shown here is derived from an EMBL/GenBank/DDBJ whole genome shotgun (WGS) entry which is preliminary data.</text>
</comment>
<reference evidence="2" key="1">
    <citation type="submission" date="2021-01" db="EMBL/GenBank/DDBJ databases">
        <title>Whole genome shotgun sequence of Planobispora takensis NBRC 109077.</title>
        <authorList>
            <person name="Komaki H."/>
            <person name="Tamura T."/>
        </authorList>
    </citation>
    <scope>NUCLEOTIDE SEQUENCE</scope>
    <source>
        <strain evidence="2">NBRC 109077</strain>
    </source>
</reference>
<feature type="region of interest" description="Disordered" evidence="1">
    <location>
        <begin position="85"/>
        <end position="109"/>
    </location>
</feature>
<keyword evidence="3" id="KW-1185">Reference proteome</keyword>
<dbReference type="Proteomes" id="UP000634476">
    <property type="component" value="Unassembled WGS sequence"/>
</dbReference>
<evidence type="ECO:0000256" key="1">
    <source>
        <dbReference type="SAM" id="MobiDB-lite"/>
    </source>
</evidence>
<protein>
    <submittedName>
        <fullName evidence="2">Uncharacterized protein</fullName>
    </submittedName>
</protein>
<name>A0A8J3T536_9ACTN</name>
<accession>A0A8J3T536</accession>
<evidence type="ECO:0000313" key="3">
    <source>
        <dbReference type="Proteomes" id="UP000634476"/>
    </source>
</evidence>
<evidence type="ECO:0000313" key="2">
    <source>
        <dbReference type="EMBL" id="GII05331.1"/>
    </source>
</evidence>
<organism evidence="2 3">
    <name type="scientific">Planobispora takensis</name>
    <dbReference type="NCBI Taxonomy" id="1367882"/>
    <lineage>
        <taxon>Bacteria</taxon>
        <taxon>Bacillati</taxon>
        <taxon>Actinomycetota</taxon>
        <taxon>Actinomycetes</taxon>
        <taxon>Streptosporangiales</taxon>
        <taxon>Streptosporangiaceae</taxon>
        <taxon>Planobispora</taxon>
    </lineage>
</organism>
<dbReference type="AlphaFoldDB" id="A0A8J3T536"/>
<gene>
    <name evidence="2" type="ORF">Pta02_73390</name>
</gene>
<proteinExistence type="predicted"/>